<gene>
    <name evidence="1" type="ORF">RPERSI_LOCUS11404</name>
</gene>
<name>A0ACA9PSY7_9GLOM</name>
<comment type="caution">
    <text evidence="1">The sequence shown here is derived from an EMBL/GenBank/DDBJ whole genome shotgun (WGS) entry which is preliminary data.</text>
</comment>
<reference evidence="1" key="1">
    <citation type="submission" date="2021-06" db="EMBL/GenBank/DDBJ databases">
        <authorList>
            <person name="Kallberg Y."/>
            <person name="Tangrot J."/>
            <person name="Rosling A."/>
        </authorList>
    </citation>
    <scope>NUCLEOTIDE SEQUENCE</scope>
    <source>
        <strain evidence="1">MA461A</strain>
    </source>
</reference>
<sequence length="64" mass="7497">MKIKDKKLVKVKTNQTIIEEFQSSELLHDDMEVDEINPNLQSTSSHQKRQHSTHIPTDIEEQIL</sequence>
<dbReference type="Proteomes" id="UP000789920">
    <property type="component" value="Unassembled WGS sequence"/>
</dbReference>
<evidence type="ECO:0000313" key="1">
    <source>
        <dbReference type="EMBL" id="CAG8722355.1"/>
    </source>
</evidence>
<accession>A0ACA9PSY7</accession>
<feature type="non-terminal residue" evidence="1">
    <location>
        <position position="64"/>
    </location>
</feature>
<protein>
    <submittedName>
        <fullName evidence="1">34954_t:CDS:1</fullName>
    </submittedName>
</protein>
<evidence type="ECO:0000313" key="2">
    <source>
        <dbReference type="Proteomes" id="UP000789920"/>
    </source>
</evidence>
<dbReference type="EMBL" id="CAJVQC010023464">
    <property type="protein sequence ID" value="CAG8722355.1"/>
    <property type="molecule type" value="Genomic_DNA"/>
</dbReference>
<organism evidence="1 2">
    <name type="scientific">Racocetra persica</name>
    <dbReference type="NCBI Taxonomy" id="160502"/>
    <lineage>
        <taxon>Eukaryota</taxon>
        <taxon>Fungi</taxon>
        <taxon>Fungi incertae sedis</taxon>
        <taxon>Mucoromycota</taxon>
        <taxon>Glomeromycotina</taxon>
        <taxon>Glomeromycetes</taxon>
        <taxon>Diversisporales</taxon>
        <taxon>Gigasporaceae</taxon>
        <taxon>Racocetra</taxon>
    </lineage>
</organism>
<proteinExistence type="predicted"/>
<keyword evidence="2" id="KW-1185">Reference proteome</keyword>